<feature type="transmembrane region" description="Helical" evidence="1">
    <location>
        <begin position="383"/>
        <end position="407"/>
    </location>
</feature>
<feature type="transmembrane region" description="Helical" evidence="1">
    <location>
        <begin position="330"/>
        <end position="350"/>
    </location>
</feature>
<dbReference type="SUPFAM" id="SSF82693">
    <property type="entry name" value="Multidrug efflux transporter AcrB pore domain, PN1, PN2, PC1 and PC2 subdomains"/>
    <property type="match status" value="2"/>
</dbReference>
<keyword evidence="3" id="KW-1185">Reference proteome</keyword>
<feature type="transmembrane region" description="Helical" evidence="1">
    <location>
        <begin position="427"/>
        <end position="451"/>
    </location>
</feature>
<dbReference type="Gene3D" id="1.20.1640.10">
    <property type="entry name" value="Multidrug efflux transporter AcrB transmembrane domain"/>
    <property type="match status" value="2"/>
</dbReference>
<keyword evidence="1" id="KW-0472">Membrane</keyword>
<dbReference type="Gene3D" id="3.30.70.1430">
    <property type="entry name" value="Multidrug efflux transporter AcrB pore domain"/>
    <property type="match status" value="2"/>
</dbReference>
<dbReference type="InterPro" id="IPR001036">
    <property type="entry name" value="Acrflvin-R"/>
</dbReference>
<dbReference type="GO" id="GO:0042910">
    <property type="term" value="F:xenobiotic transmembrane transporter activity"/>
    <property type="evidence" value="ECO:0007669"/>
    <property type="project" value="TreeGrafter"/>
</dbReference>
<dbReference type="PRINTS" id="PR00702">
    <property type="entry name" value="ACRIFLAVINRP"/>
</dbReference>
<dbReference type="Gene3D" id="3.30.70.1440">
    <property type="entry name" value="Multidrug efflux transporter AcrB pore domain"/>
    <property type="match status" value="1"/>
</dbReference>
<reference evidence="2 3" key="1">
    <citation type="journal article" date="2013" name="Environ. Microbiol.">
        <title>Complete genome, catabolic sub-proteomes and key-metabolites of Desulfobacula toluolica Tol2, a marine, aromatic compound-degrading, sulfate-reducing bacterium.</title>
        <authorList>
            <person name="Wohlbrand L."/>
            <person name="Jacob J.H."/>
            <person name="Kube M."/>
            <person name="Mussmann M."/>
            <person name="Jarling R."/>
            <person name="Beck A."/>
            <person name="Amann R."/>
            <person name="Wilkes H."/>
            <person name="Reinhardt R."/>
            <person name="Rabus R."/>
        </authorList>
    </citation>
    <scope>NUCLEOTIDE SEQUENCE [LARGE SCALE GENOMIC DNA]</scope>
    <source>
        <strain evidence="3">DSM 7467 / Tol2</strain>
    </source>
</reference>
<feature type="transmembrane region" description="Helical" evidence="1">
    <location>
        <begin position="1023"/>
        <end position="1049"/>
    </location>
</feature>
<feature type="transmembrane region" description="Helical" evidence="1">
    <location>
        <begin position="946"/>
        <end position="971"/>
    </location>
</feature>
<feature type="transmembrane region" description="Helical" evidence="1">
    <location>
        <begin position="13"/>
        <end position="31"/>
    </location>
</feature>
<dbReference type="Proteomes" id="UP000007347">
    <property type="component" value="Chromosome"/>
</dbReference>
<dbReference type="PANTHER" id="PTHR32063:SF33">
    <property type="entry name" value="RND SUPERFAMILY EFFLUX PUMP PERMEASE COMPONENT"/>
    <property type="match status" value="1"/>
</dbReference>
<feature type="transmembrane region" description="Helical" evidence="1">
    <location>
        <begin position="549"/>
        <end position="573"/>
    </location>
</feature>
<protein>
    <submittedName>
        <fullName evidence="2">MdtB2: multidrug resistance protein, AcrB/AcrD/AcrF family</fullName>
    </submittedName>
</protein>
<dbReference type="GO" id="GO:0005886">
    <property type="term" value="C:plasma membrane"/>
    <property type="evidence" value="ECO:0007669"/>
    <property type="project" value="TreeGrafter"/>
</dbReference>
<dbReference type="AlphaFoldDB" id="K0NL26"/>
<dbReference type="Gene3D" id="3.30.2090.10">
    <property type="entry name" value="Multidrug efflux transporter AcrB TolC docking domain, DN and DC subdomains"/>
    <property type="match status" value="2"/>
</dbReference>
<feature type="transmembrane region" description="Helical" evidence="1">
    <location>
        <begin position="920"/>
        <end position="940"/>
    </location>
</feature>
<sequence length="1083" mass="119843">MKALGNWSVEHRVSVNLIMIFLIVAGLYTILNMKREMFPQFSLDMIDISVAYPGASPEEVEEGICIKIEERLKSLEDVKTMYSTALEGQGSVLLELKAGTDINEKLDEIKTQIDLIDSFPDQAEDPVVVEIKNNDPAIYLAVYGDADERVLRHTAEKIRDDLVETDDISLASLIGVRDYEISVEVSEETLRRLNLSFDQVAAAVKTGSLDLPGGKIKTKGGEFLVRAKGKHYTGEEFEQIPVVTREDGTTLRLGDIATVIDGFEDTDIKARFNGKPAVLVVVRRTDSQDNIAISNTVKAYIENHKDSLPRGIVLGYWFDMADMVQGRIDLLLKNGIQGILLVFIVLALFLDLGLAFWVAAGIPISFMGAFLVLDYLGASINMLSLFGFIMTLGILVDDAIIVGENVYTHYKMGKSAKTAVIDSIGRIGAPVVMAVTTTIVAFIPLMHIAGIMGKFISIMPQTVICILVISLVEAFIILPAHLDHALTTAKKNKTLICRVCFSWLDWLKKDLLDGHKWFRDRVEKALTGFIYSIYTPALKYCVKNQYFTLAVGFGVLIVSIGFMAGGHVPFVFFPKTDSNWIVADIIYPLGTPFEATEKTIKQIEKGAVELNSFFRHRVEGGEDLVVNHFSQVGIIPRRDWKPGVYGGHCGEAWIEIQPASKRPDISAPDVTAKWRELTGDILGAEQLSFSIIGGGPGGNPIEIQLAGFDLEQLELAATALKNEIAKYPGTFDVTDNFRPGKMEKRIHIKKGAGSLGITMADIATQIRQSYYGDEVLKIQRGRDDIKVMVRYSQKERESESSIDELRIKTRDGRQIPLNQVADIEMKRGYSTIQRVDRKRIITVISDIDETAANARQIVEDLKENYLDTLVNRFPGVSYDLEGQARRTEESIDSLKLGFSLAAMIMFLLLASQFRSYIQPVIIMTAIPFGLIGAVAGHYVMDLDITMISIFGIVALSGIVVNDSLILIDFINSKIRRGAGMFASVIEAGQNRFRPVLLTSVTTVAGLFPLLLETSFQAQFLIPMAVSISFGLIAATVLTLIFVPALYVVINDLTRLFVAGEDEVKVEDEIKLSKNKPSLYKAIK</sequence>
<dbReference type="HOGENOM" id="CLU_002755_1_2_7"/>
<evidence type="ECO:0000313" key="3">
    <source>
        <dbReference type="Proteomes" id="UP000007347"/>
    </source>
</evidence>
<evidence type="ECO:0000256" key="1">
    <source>
        <dbReference type="SAM" id="Phobius"/>
    </source>
</evidence>
<keyword evidence="1" id="KW-0812">Transmembrane</keyword>
<dbReference type="Gene3D" id="3.30.70.1320">
    <property type="entry name" value="Multidrug efflux transporter AcrB pore domain like"/>
    <property type="match status" value="1"/>
</dbReference>
<dbReference type="KEGG" id="dto:TOL2_C33180"/>
<feature type="transmembrane region" description="Helical" evidence="1">
    <location>
        <begin position="992"/>
        <end position="1011"/>
    </location>
</feature>
<feature type="transmembrane region" description="Helical" evidence="1">
    <location>
        <begin position="896"/>
        <end position="913"/>
    </location>
</feature>
<dbReference type="OrthoDB" id="9806532at2"/>
<dbReference type="EMBL" id="FO203503">
    <property type="protein sequence ID" value="CCK81475.1"/>
    <property type="molecule type" value="Genomic_DNA"/>
</dbReference>
<dbReference type="SUPFAM" id="SSF82714">
    <property type="entry name" value="Multidrug efflux transporter AcrB TolC docking domain, DN and DC subdomains"/>
    <property type="match status" value="2"/>
</dbReference>
<organism evidence="2 3">
    <name type="scientific">Desulfobacula toluolica (strain DSM 7467 / Tol2)</name>
    <dbReference type="NCBI Taxonomy" id="651182"/>
    <lineage>
        <taxon>Bacteria</taxon>
        <taxon>Pseudomonadati</taxon>
        <taxon>Thermodesulfobacteriota</taxon>
        <taxon>Desulfobacteria</taxon>
        <taxon>Desulfobacterales</taxon>
        <taxon>Desulfobacteraceae</taxon>
        <taxon>Desulfobacula</taxon>
    </lineage>
</organism>
<dbReference type="RefSeq" id="WP_014958664.1">
    <property type="nucleotide sequence ID" value="NC_018645.1"/>
</dbReference>
<accession>K0NL26</accession>
<keyword evidence="1" id="KW-1133">Transmembrane helix</keyword>
<feature type="transmembrane region" description="Helical" evidence="1">
    <location>
        <begin position="463"/>
        <end position="482"/>
    </location>
</feature>
<evidence type="ECO:0000313" key="2">
    <source>
        <dbReference type="EMBL" id="CCK81475.1"/>
    </source>
</evidence>
<dbReference type="Pfam" id="PF00873">
    <property type="entry name" value="ACR_tran"/>
    <property type="match status" value="1"/>
</dbReference>
<dbReference type="PANTHER" id="PTHR32063">
    <property type="match status" value="1"/>
</dbReference>
<dbReference type="PATRIC" id="fig|651182.5.peg.3918"/>
<name>K0NL26_DESTT</name>
<gene>
    <name evidence="2" type="primary">mdtB2</name>
    <name evidence="2" type="ordered locus">TOL2_C33180</name>
</gene>
<dbReference type="SUPFAM" id="SSF82866">
    <property type="entry name" value="Multidrug efflux transporter AcrB transmembrane domain"/>
    <property type="match status" value="2"/>
</dbReference>
<dbReference type="STRING" id="651182.TOL2_C33180"/>
<proteinExistence type="predicted"/>
<dbReference type="InterPro" id="IPR027463">
    <property type="entry name" value="AcrB_DN_DC_subdom"/>
</dbReference>